<feature type="compositionally biased region" description="Low complexity" evidence="1">
    <location>
        <begin position="452"/>
        <end position="464"/>
    </location>
</feature>
<evidence type="ECO:0000313" key="4">
    <source>
        <dbReference type="Proteomes" id="UP000634136"/>
    </source>
</evidence>
<gene>
    <name evidence="3" type="ORF">G2W53_003881</name>
</gene>
<dbReference type="AlphaFoldDB" id="A0A834X9G7"/>
<name>A0A834X9G7_9FABA</name>
<dbReference type="Pfam" id="PF07727">
    <property type="entry name" value="RVT_2"/>
    <property type="match status" value="1"/>
</dbReference>
<keyword evidence="4" id="KW-1185">Reference proteome</keyword>
<dbReference type="EMBL" id="JAAIUW010000002">
    <property type="protein sequence ID" value="KAF7841583.1"/>
    <property type="molecule type" value="Genomic_DNA"/>
</dbReference>
<sequence length="581" mass="63449">MSLVTRASLRTRITYRVILRTTNHLCLFEHDDNPPCLPPHHDNYHEPPSDLVIQGHGLDEYIAGKDAIPVMYSSEEDRAANKLNPEVLTHFGNNTHAKIHQYRTELRNIKKGSRTMEEYLLKVKSITDALVAIGSEVSDHEYIQCILEGLPKIRVEKNLKAVSTDPPSANMANMDLKDKGSSSSKSNNYQNQPKQFNNRGGGRQNFGRGRGRGNNNNRGGFNGGYSGFQVTNNRPYVMCQVCGKGGHIASVCYHRLDTSYQLNEQQYNQQLRQRSSGNMSAMVATPEILSDSSWFPDSGASNHVTADGGNLMNSSEYMGPEQLHMGNGAGYKGNPPQRDVRFNESVFPYQSLFSPAKSTPSLTNGYSSYCPLVPSSPPKATLPTPAPCPLLHNIDGSNDTMSTNTPLATSTSSSSSAGHLHASSETFSAHNANEVPLAHDVDKSTTADDVDTSSSSAAQPSSSALNPVSQPVISTHPMVTRSKDVTGSSATFISRLKSKLNAEFALKDLGYLHYFLGIEVQQLPDGSLHLSQGKYINDLLCKAKMESAKSLSTPMVSSVKLVKEGVNLMNDPHLYRRALNQ</sequence>
<reference evidence="3" key="1">
    <citation type="submission" date="2020-09" db="EMBL/GenBank/DDBJ databases">
        <title>Genome-Enabled Discovery of Anthraquinone Biosynthesis in Senna tora.</title>
        <authorList>
            <person name="Kang S.-H."/>
            <person name="Pandey R.P."/>
            <person name="Lee C.-M."/>
            <person name="Sim J.-S."/>
            <person name="Jeong J.-T."/>
            <person name="Choi B.-S."/>
            <person name="Jung M."/>
            <person name="Ginzburg D."/>
            <person name="Zhao K."/>
            <person name="Won S.Y."/>
            <person name="Oh T.-J."/>
            <person name="Yu Y."/>
            <person name="Kim N.-H."/>
            <person name="Lee O.R."/>
            <person name="Lee T.-H."/>
            <person name="Bashyal P."/>
            <person name="Kim T.-S."/>
            <person name="Lee W.-H."/>
            <person name="Kawkins C."/>
            <person name="Kim C.-K."/>
            <person name="Kim J.S."/>
            <person name="Ahn B.O."/>
            <person name="Rhee S.Y."/>
            <person name="Sohng J.K."/>
        </authorList>
    </citation>
    <scope>NUCLEOTIDE SEQUENCE</scope>
    <source>
        <tissue evidence="3">Leaf</tissue>
    </source>
</reference>
<dbReference type="InterPro" id="IPR013103">
    <property type="entry name" value="RVT_2"/>
</dbReference>
<feature type="domain" description="Reverse transcriptase Ty1/copia-type" evidence="2">
    <location>
        <begin position="485"/>
        <end position="556"/>
    </location>
</feature>
<feature type="region of interest" description="Disordered" evidence="1">
    <location>
        <begin position="443"/>
        <end position="472"/>
    </location>
</feature>
<comment type="caution">
    <text evidence="3">The sequence shown here is derived from an EMBL/GenBank/DDBJ whole genome shotgun (WGS) entry which is preliminary data.</text>
</comment>
<feature type="region of interest" description="Disordered" evidence="1">
    <location>
        <begin position="161"/>
        <end position="220"/>
    </location>
</feature>
<organism evidence="3 4">
    <name type="scientific">Senna tora</name>
    <dbReference type="NCBI Taxonomy" id="362788"/>
    <lineage>
        <taxon>Eukaryota</taxon>
        <taxon>Viridiplantae</taxon>
        <taxon>Streptophyta</taxon>
        <taxon>Embryophyta</taxon>
        <taxon>Tracheophyta</taxon>
        <taxon>Spermatophyta</taxon>
        <taxon>Magnoliopsida</taxon>
        <taxon>eudicotyledons</taxon>
        <taxon>Gunneridae</taxon>
        <taxon>Pentapetalae</taxon>
        <taxon>rosids</taxon>
        <taxon>fabids</taxon>
        <taxon>Fabales</taxon>
        <taxon>Fabaceae</taxon>
        <taxon>Caesalpinioideae</taxon>
        <taxon>Cassia clade</taxon>
        <taxon>Senna</taxon>
    </lineage>
</organism>
<evidence type="ECO:0000259" key="2">
    <source>
        <dbReference type="Pfam" id="PF07727"/>
    </source>
</evidence>
<feature type="compositionally biased region" description="Low complexity" evidence="1">
    <location>
        <begin position="181"/>
        <end position="198"/>
    </location>
</feature>
<evidence type="ECO:0000313" key="3">
    <source>
        <dbReference type="EMBL" id="KAF7841583.1"/>
    </source>
</evidence>
<feature type="region of interest" description="Disordered" evidence="1">
    <location>
        <begin position="381"/>
        <end position="423"/>
    </location>
</feature>
<proteinExistence type="predicted"/>
<protein>
    <submittedName>
        <fullName evidence="3">Retrovirus-related Pol polyprotein from transposon TNT 1-94</fullName>
    </submittedName>
</protein>
<dbReference type="PANTHER" id="PTHR47481">
    <property type="match status" value="1"/>
</dbReference>
<accession>A0A834X9G7</accession>
<dbReference type="Proteomes" id="UP000634136">
    <property type="component" value="Unassembled WGS sequence"/>
</dbReference>
<evidence type="ECO:0000256" key="1">
    <source>
        <dbReference type="SAM" id="MobiDB-lite"/>
    </source>
</evidence>
<feature type="compositionally biased region" description="Low complexity" evidence="1">
    <location>
        <begin position="407"/>
        <end position="423"/>
    </location>
</feature>
<feature type="compositionally biased region" description="Polar residues" evidence="1">
    <location>
        <begin position="395"/>
        <end position="406"/>
    </location>
</feature>
<dbReference type="PANTHER" id="PTHR47481:SF31">
    <property type="entry name" value="OS01G0873500 PROTEIN"/>
    <property type="match status" value="1"/>
</dbReference>
<dbReference type="OrthoDB" id="1436778at2759"/>